<name>A0A0U2VUD2_9BACL</name>
<evidence type="ECO:0000259" key="11">
    <source>
        <dbReference type="Pfam" id="PF04577"/>
    </source>
</evidence>
<keyword evidence="2" id="KW-0328">Glycosyltransferase</keyword>
<evidence type="ECO:0000256" key="10">
    <source>
        <dbReference type="ARBA" id="ARBA00049432"/>
    </source>
</evidence>
<organism evidence="12 13">
    <name type="scientific">Paenibacillus naphthalenovorans</name>
    <dbReference type="NCBI Taxonomy" id="162209"/>
    <lineage>
        <taxon>Bacteria</taxon>
        <taxon>Bacillati</taxon>
        <taxon>Bacillota</taxon>
        <taxon>Bacilli</taxon>
        <taxon>Bacillales</taxon>
        <taxon>Paenibacillaceae</taxon>
        <taxon>Paenibacillus</taxon>
    </lineage>
</organism>
<keyword evidence="3" id="KW-0808">Transferase</keyword>
<gene>
    <name evidence="12" type="ORF">IJ22_39980</name>
</gene>
<sequence length="385" mass="43852">MTRPDGRLLPPAGYYRTVEEWFSACQSNGNPTEGNKLDLFSEHDSQFSTPKGLDEAFTPREYHQRLHHSAFVAVIPGGRLWGPRGAVITPDNKLLWDVSLEFWGSSPEQHSVFQQAGLPPVEHCSETLGVLTYTASDSYFHWMLDVLPRIALLRKTGIAIDKFVFNTNYNPPPSFHTETLDMLGIPPGARLTIGTVNVHLQAKLLVSSLVGYHSNYPRWAVDFLRDAFSKYSGAGDANEYKRLYISREDANYRKITNEDQVMDLLGKYRFQKVVLSKLSVEQQIRIFSSAEIIIAPHGANLTNLVFCKRGTKVIEIFSPYYINTIYWIMSNHAGLDYYYFIGNKMQPSKSLFEYNKVREVSRAAQGIEVDIDRLRSMMKRTGMDI</sequence>
<evidence type="ECO:0000256" key="7">
    <source>
        <dbReference type="ARBA" id="ARBA00040944"/>
    </source>
</evidence>
<evidence type="ECO:0000256" key="2">
    <source>
        <dbReference type="ARBA" id="ARBA00022676"/>
    </source>
</evidence>
<evidence type="ECO:0000256" key="9">
    <source>
        <dbReference type="ARBA" id="ARBA00048317"/>
    </source>
</evidence>
<dbReference type="STRING" id="162209.IJ22_39980"/>
<dbReference type="InterPro" id="IPR049625">
    <property type="entry name" value="Glyco_transf_61_cat"/>
</dbReference>
<evidence type="ECO:0000256" key="6">
    <source>
        <dbReference type="ARBA" id="ARBA00023180"/>
    </source>
</evidence>
<dbReference type="OrthoDB" id="182122at2"/>
<accession>A0A0U2VUD2</accession>
<evidence type="ECO:0000313" key="13">
    <source>
        <dbReference type="Proteomes" id="UP000061660"/>
    </source>
</evidence>
<evidence type="ECO:0000313" key="12">
    <source>
        <dbReference type="EMBL" id="ALS24310.1"/>
    </source>
</evidence>
<reference evidence="12 13" key="2">
    <citation type="journal article" date="2016" name="Genome Announc.">
        <title>Complete Genome Sequences of Two Interactive Moderate Thermophiles, Paenibacillus napthalenovorans 32O-Y and Paenibacillus sp. 32O-W.</title>
        <authorList>
            <person name="Butler R.R.III."/>
            <person name="Wang J."/>
            <person name="Stark B.C."/>
            <person name="Pombert J.F."/>
        </authorList>
    </citation>
    <scope>NUCLEOTIDE SEQUENCE [LARGE SCALE GENOMIC DNA]</scope>
    <source>
        <strain evidence="12 13">32O-Y</strain>
    </source>
</reference>
<dbReference type="Pfam" id="PF04577">
    <property type="entry name" value="Glyco_transf_61"/>
    <property type="match status" value="1"/>
</dbReference>
<dbReference type="PANTHER" id="PTHR20961:SF148">
    <property type="entry name" value="EGF DOMAIN-SPECIFIC O-LINKED N-ACETYLGLUCOSAMINE TRANSFERASE"/>
    <property type="match status" value="1"/>
</dbReference>
<dbReference type="EC" id="2.4.1.255" evidence="1"/>
<comment type="catalytic activity">
    <reaction evidence="10">
        <text>L-threonyl-[protein] + UDP-N-acetyl-alpha-D-glucosamine = 3-O-(N-acetyl-beta-D-glucosaminyl)-L-threonyl-[protein] + UDP + H(+)</text>
        <dbReference type="Rhea" id="RHEA:48908"/>
        <dbReference type="Rhea" id="RHEA-COMP:11060"/>
        <dbReference type="Rhea" id="RHEA-COMP:12252"/>
        <dbReference type="ChEBI" id="CHEBI:15378"/>
        <dbReference type="ChEBI" id="CHEBI:30013"/>
        <dbReference type="ChEBI" id="CHEBI:57705"/>
        <dbReference type="ChEBI" id="CHEBI:58223"/>
        <dbReference type="ChEBI" id="CHEBI:90840"/>
        <dbReference type="EC" id="2.4.1.255"/>
    </reaction>
</comment>
<evidence type="ECO:0000256" key="8">
    <source>
        <dbReference type="ARBA" id="ARBA00042574"/>
    </source>
</evidence>
<evidence type="ECO:0000256" key="1">
    <source>
        <dbReference type="ARBA" id="ARBA00011970"/>
    </source>
</evidence>
<keyword evidence="4" id="KW-0732">Signal</keyword>
<keyword evidence="13" id="KW-1185">Reference proteome</keyword>
<keyword evidence="6" id="KW-0325">Glycoprotein</keyword>
<dbReference type="PATRIC" id="fig|162209.4.peg.4242"/>
<dbReference type="GO" id="GO:0097363">
    <property type="term" value="F:protein O-acetylglucosaminyltransferase activity"/>
    <property type="evidence" value="ECO:0007669"/>
    <property type="project" value="UniProtKB-EC"/>
</dbReference>
<comment type="catalytic activity">
    <reaction evidence="9">
        <text>L-seryl-[protein] + UDP-N-acetyl-alpha-D-glucosamine = 3-O-(N-acetyl-beta-D-glucosaminyl)-L-seryl-[protein] + UDP + H(+)</text>
        <dbReference type="Rhea" id="RHEA:48904"/>
        <dbReference type="Rhea" id="RHEA-COMP:9863"/>
        <dbReference type="Rhea" id="RHEA-COMP:12251"/>
        <dbReference type="ChEBI" id="CHEBI:15378"/>
        <dbReference type="ChEBI" id="CHEBI:29999"/>
        <dbReference type="ChEBI" id="CHEBI:57705"/>
        <dbReference type="ChEBI" id="CHEBI:58223"/>
        <dbReference type="ChEBI" id="CHEBI:90838"/>
        <dbReference type="EC" id="2.4.1.255"/>
    </reaction>
</comment>
<proteinExistence type="predicted"/>
<dbReference type="AlphaFoldDB" id="A0A0U2VUD2"/>
<protein>
    <recommendedName>
        <fullName evidence="7">EGF domain-specific O-linked N-acetylglucosamine transferase</fullName>
        <ecNumber evidence="1">2.4.1.255</ecNumber>
    </recommendedName>
    <alternativeName>
        <fullName evidence="8">Extracellular O-linked N-acetylglucosamine transferase</fullName>
    </alternativeName>
</protein>
<dbReference type="InterPro" id="IPR007657">
    <property type="entry name" value="Glycosyltransferase_61"/>
</dbReference>
<evidence type="ECO:0000256" key="4">
    <source>
        <dbReference type="ARBA" id="ARBA00022729"/>
    </source>
</evidence>
<dbReference type="KEGG" id="pnp:IJ22_39980"/>
<evidence type="ECO:0000256" key="3">
    <source>
        <dbReference type="ARBA" id="ARBA00022679"/>
    </source>
</evidence>
<evidence type="ECO:0000256" key="5">
    <source>
        <dbReference type="ARBA" id="ARBA00022824"/>
    </source>
</evidence>
<dbReference type="RefSeq" id="WP_054818340.1">
    <property type="nucleotide sequence ID" value="NZ_CP013652.1"/>
</dbReference>
<dbReference type="Proteomes" id="UP000061660">
    <property type="component" value="Chromosome"/>
</dbReference>
<reference evidence="13" key="1">
    <citation type="submission" date="2015-12" db="EMBL/GenBank/DDBJ databases">
        <title>Complete genome sequences of two moderately thermophilic Paenibacillus species.</title>
        <authorList>
            <person name="Butler R.III."/>
            <person name="Wang J."/>
            <person name="Stark B.C."/>
            <person name="Pombert J.-F."/>
        </authorList>
    </citation>
    <scope>NUCLEOTIDE SEQUENCE [LARGE SCALE GENOMIC DNA]</scope>
    <source>
        <strain evidence="13">32O-Y</strain>
    </source>
</reference>
<keyword evidence="5" id="KW-0256">Endoplasmic reticulum</keyword>
<feature type="domain" description="Glycosyltransferase 61 catalytic" evidence="11">
    <location>
        <begin position="139"/>
        <end position="314"/>
    </location>
</feature>
<dbReference type="PANTHER" id="PTHR20961">
    <property type="entry name" value="GLYCOSYLTRANSFERASE"/>
    <property type="match status" value="1"/>
</dbReference>
<dbReference type="EMBL" id="CP013652">
    <property type="protein sequence ID" value="ALS24310.1"/>
    <property type="molecule type" value="Genomic_DNA"/>
</dbReference>